<dbReference type="Gene3D" id="3.90.70.10">
    <property type="entry name" value="Cysteine proteinases"/>
    <property type="match status" value="1"/>
</dbReference>
<feature type="transmembrane region" description="Helical" evidence="2">
    <location>
        <begin position="658"/>
        <end position="677"/>
    </location>
</feature>
<dbReference type="Proteomes" id="UP000199394">
    <property type="component" value="Unassembled WGS sequence"/>
</dbReference>
<dbReference type="GO" id="GO:0008234">
    <property type="term" value="F:cysteine-type peptidase activity"/>
    <property type="evidence" value="ECO:0007669"/>
    <property type="project" value="InterPro"/>
</dbReference>
<keyword evidence="3" id="KW-0732">Signal</keyword>
<proteinExistence type="inferred from homology"/>
<organism evidence="5 6">
    <name type="scientific">Eubacterium aggregans</name>
    <dbReference type="NCBI Taxonomy" id="81409"/>
    <lineage>
        <taxon>Bacteria</taxon>
        <taxon>Bacillati</taxon>
        <taxon>Bacillota</taxon>
        <taxon>Clostridia</taxon>
        <taxon>Eubacteriales</taxon>
        <taxon>Eubacteriaceae</taxon>
        <taxon>Eubacterium</taxon>
    </lineage>
</organism>
<feature type="domain" description="Peptidase C1A papain C-terminal" evidence="4">
    <location>
        <begin position="72"/>
        <end position="363"/>
    </location>
</feature>
<reference evidence="5 6" key="1">
    <citation type="submission" date="2016-10" db="EMBL/GenBank/DDBJ databases">
        <authorList>
            <person name="de Groot N.N."/>
        </authorList>
    </citation>
    <scope>NUCLEOTIDE SEQUENCE [LARGE SCALE GENOMIC DNA]</scope>
    <source>
        <strain evidence="5 6">SR12</strain>
    </source>
</reference>
<feature type="signal peptide" evidence="3">
    <location>
        <begin position="1"/>
        <end position="28"/>
    </location>
</feature>
<sequence length="682" mass="73417">MKKQRCLRGIVAGILSLSLLLGNTAVFAEEWAFSDRIAALREMDSVWVDYARTQIDRDLNAPEAYTEANSALPEKYDLRSEGLSTAVKDQSPLSDCYAFGAIGSVESNYLKQTGNTSSFSEKHLAYFAQHSRPDNLDQAGEGIVSLKDDGTVDETGAGLEWGMPTLSIGQLSNGEGVVSTRLVPHTADDGTMESTKLWTVSEDYRNLSEARVTQAEILSTPANYSSGSYQYDAQATQNIKKHLVDNGALCISMGVYDAKSAEDAKSVWNEATGAYYSKPETRSNHAVTLIGWDDTFSKTNFSVGNQPAGDGAWLIKNSWGDTPSSSGMNFLNAVPNSEGGKDCGYFWMSYYEGSIMTPVSYQVDVGADDYDNLVQYDYLNIRSVYSTIGEIIKTILTTKGITADKSVANVFTAQGYEILSAVSFIAPAPGCDVDIQIYRNGSPGEIAERTPDVTLNAEAVESVGFHTLDLGEKAINLRPNEAYTIVQTITSKNESYLPVELGNEPEKDTTRGITGSKAVCNPGESYVKTSEGWTDLSQIGEVTLKEESKETTFTVGNAMIKAYTNNREATAVELVMAQIDALGEIISLDQEPQVVAARTAYDALTQSEKDQVENIAVLEAAEAKIAALKAAQPQPQTTAQTVAAKGNATTGVTGVGTGLWVGAGLLAIMLIIGGCYAKKRMM</sequence>
<evidence type="ECO:0000256" key="3">
    <source>
        <dbReference type="SAM" id="SignalP"/>
    </source>
</evidence>
<evidence type="ECO:0000313" key="5">
    <source>
        <dbReference type="EMBL" id="SEA63277.1"/>
    </source>
</evidence>
<gene>
    <name evidence="5" type="ORF">SAMN04515656_11739</name>
</gene>
<protein>
    <submittedName>
        <fullName evidence="5">Cysteine protease, C1A family</fullName>
    </submittedName>
</protein>
<dbReference type="RefSeq" id="WP_090308338.1">
    <property type="nucleotide sequence ID" value="NZ_FNRK01000017.1"/>
</dbReference>
<dbReference type="Pfam" id="PF18560">
    <property type="entry name" value="Lectin_like"/>
    <property type="match status" value="1"/>
</dbReference>
<evidence type="ECO:0000259" key="4">
    <source>
        <dbReference type="SMART" id="SM00645"/>
    </source>
</evidence>
<name>A0A1H4CSD9_9FIRM</name>
<keyword evidence="2" id="KW-0812">Transmembrane</keyword>
<dbReference type="InterPro" id="IPR000668">
    <property type="entry name" value="Peptidase_C1A_C"/>
</dbReference>
<accession>A0A1H4CSD9</accession>
<dbReference type="InterPro" id="IPR038765">
    <property type="entry name" value="Papain-like_cys_pep_sf"/>
</dbReference>
<dbReference type="OrthoDB" id="3648721at2"/>
<keyword evidence="2" id="KW-0472">Membrane</keyword>
<dbReference type="SUPFAM" id="SSF54001">
    <property type="entry name" value="Cysteine proteinases"/>
    <property type="match status" value="1"/>
</dbReference>
<evidence type="ECO:0000256" key="1">
    <source>
        <dbReference type="ARBA" id="ARBA00008455"/>
    </source>
</evidence>
<dbReference type="AlphaFoldDB" id="A0A1H4CSD9"/>
<keyword evidence="5" id="KW-0378">Hydrolase</keyword>
<evidence type="ECO:0000313" key="6">
    <source>
        <dbReference type="Proteomes" id="UP000199394"/>
    </source>
</evidence>
<dbReference type="CDD" id="cd02619">
    <property type="entry name" value="Peptidase_C1"/>
    <property type="match status" value="1"/>
</dbReference>
<keyword evidence="2" id="KW-1133">Transmembrane helix</keyword>
<dbReference type="InterPro" id="IPR025660">
    <property type="entry name" value="Pept_his_AS"/>
</dbReference>
<dbReference type="PANTHER" id="PTHR12411">
    <property type="entry name" value="CYSTEINE PROTEASE FAMILY C1-RELATED"/>
    <property type="match status" value="1"/>
</dbReference>
<keyword evidence="5" id="KW-0645">Protease</keyword>
<dbReference type="EMBL" id="FNRK01000017">
    <property type="protein sequence ID" value="SEA63277.1"/>
    <property type="molecule type" value="Genomic_DNA"/>
</dbReference>
<evidence type="ECO:0000256" key="2">
    <source>
        <dbReference type="SAM" id="Phobius"/>
    </source>
</evidence>
<dbReference type="Pfam" id="PF00112">
    <property type="entry name" value="Peptidase_C1"/>
    <property type="match status" value="1"/>
</dbReference>
<feature type="chain" id="PRO_5011650685" evidence="3">
    <location>
        <begin position="29"/>
        <end position="682"/>
    </location>
</feature>
<dbReference type="InterPro" id="IPR013128">
    <property type="entry name" value="Peptidase_C1A"/>
</dbReference>
<comment type="similarity">
    <text evidence="1">Belongs to the peptidase C1 family.</text>
</comment>
<dbReference type="GO" id="GO:0006508">
    <property type="term" value="P:proteolysis"/>
    <property type="evidence" value="ECO:0007669"/>
    <property type="project" value="UniProtKB-KW"/>
</dbReference>
<dbReference type="PROSITE" id="PS00639">
    <property type="entry name" value="THIOL_PROTEASE_HIS"/>
    <property type="match status" value="1"/>
</dbReference>
<dbReference type="STRING" id="81409.SAMN04515656_11739"/>
<keyword evidence="6" id="KW-1185">Reference proteome</keyword>
<dbReference type="InterPro" id="IPR040528">
    <property type="entry name" value="Lectin-like"/>
</dbReference>
<dbReference type="SMART" id="SM00645">
    <property type="entry name" value="Pept_C1"/>
    <property type="match status" value="1"/>
</dbReference>